<keyword evidence="11" id="KW-0503">Monooxygenase</keyword>
<evidence type="ECO:0000313" key="16">
    <source>
        <dbReference type="Proteomes" id="UP000620124"/>
    </source>
</evidence>
<evidence type="ECO:0000256" key="7">
    <source>
        <dbReference type="ARBA" id="ARBA00022723"/>
    </source>
</evidence>
<comment type="similarity">
    <text evidence="4">Belongs to the cytochrome P450 family.</text>
</comment>
<evidence type="ECO:0000256" key="13">
    <source>
        <dbReference type="PIRSR" id="PIRSR602401-1"/>
    </source>
</evidence>
<dbReference type="PRINTS" id="PR00385">
    <property type="entry name" value="P450"/>
</dbReference>
<dbReference type="GO" id="GO:0016020">
    <property type="term" value="C:membrane"/>
    <property type="evidence" value="ECO:0007669"/>
    <property type="project" value="UniProtKB-SubCell"/>
</dbReference>
<proteinExistence type="inferred from homology"/>
<dbReference type="Pfam" id="PF00067">
    <property type="entry name" value="p450"/>
    <property type="match status" value="1"/>
</dbReference>
<dbReference type="OrthoDB" id="1470350at2759"/>
<comment type="caution">
    <text evidence="15">The sequence shown here is derived from an EMBL/GenBank/DDBJ whole genome shotgun (WGS) entry which is preliminary data.</text>
</comment>
<evidence type="ECO:0000256" key="3">
    <source>
        <dbReference type="ARBA" id="ARBA00004721"/>
    </source>
</evidence>
<dbReference type="InterPro" id="IPR050121">
    <property type="entry name" value="Cytochrome_P450_monoxygenase"/>
</dbReference>
<keyword evidence="8 14" id="KW-1133">Transmembrane helix</keyword>
<dbReference type="GO" id="GO:0020037">
    <property type="term" value="F:heme binding"/>
    <property type="evidence" value="ECO:0007669"/>
    <property type="project" value="InterPro"/>
</dbReference>
<keyword evidence="9" id="KW-0560">Oxidoreductase</keyword>
<evidence type="ECO:0000256" key="9">
    <source>
        <dbReference type="ARBA" id="ARBA00023002"/>
    </source>
</evidence>
<keyword evidence="16" id="KW-1185">Reference proteome</keyword>
<protein>
    <recommendedName>
        <fullName evidence="17">Cytochrome P450</fullName>
    </recommendedName>
</protein>
<keyword evidence="6 14" id="KW-0812">Transmembrane</keyword>
<keyword evidence="5 13" id="KW-0349">Heme</keyword>
<dbReference type="PANTHER" id="PTHR24305">
    <property type="entry name" value="CYTOCHROME P450"/>
    <property type="match status" value="1"/>
</dbReference>
<keyword evidence="12 14" id="KW-0472">Membrane</keyword>
<dbReference type="GO" id="GO:0004497">
    <property type="term" value="F:monooxygenase activity"/>
    <property type="evidence" value="ECO:0007669"/>
    <property type="project" value="UniProtKB-KW"/>
</dbReference>
<evidence type="ECO:0008006" key="17">
    <source>
        <dbReference type="Google" id="ProtNLM"/>
    </source>
</evidence>
<evidence type="ECO:0000256" key="5">
    <source>
        <dbReference type="ARBA" id="ARBA00022617"/>
    </source>
</evidence>
<evidence type="ECO:0000256" key="12">
    <source>
        <dbReference type="ARBA" id="ARBA00023136"/>
    </source>
</evidence>
<evidence type="ECO:0000313" key="15">
    <source>
        <dbReference type="EMBL" id="KAF7334442.1"/>
    </source>
</evidence>
<dbReference type="GO" id="GO:0016705">
    <property type="term" value="F:oxidoreductase activity, acting on paired donors, with incorporation or reduction of molecular oxygen"/>
    <property type="evidence" value="ECO:0007669"/>
    <property type="project" value="InterPro"/>
</dbReference>
<comment type="pathway">
    <text evidence="3">Secondary metabolite biosynthesis; terpenoid biosynthesis.</text>
</comment>
<evidence type="ECO:0000256" key="8">
    <source>
        <dbReference type="ARBA" id="ARBA00022989"/>
    </source>
</evidence>
<comment type="cofactor">
    <cofactor evidence="1 13">
        <name>heme</name>
        <dbReference type="ChEBI" id="CHEBI:30413"/>
    </cofactor>
</comment>
<evidence type="ECO:0000256" key="4">
    <source>
        <dbReference type="ARBA" id="ARBA00010617"/>
    </source>
</evidence>
<gene>
    <name evidence="15" type="ORF">MVEN_02273700</name>
</gene>
<keyword evidence="7 13" id="KW-0479">Metal-binding</keyword>
<keyword evidence="10 13" id="KW-0408">Iron</keyword>
<evidence type="ECO:0000256" key="14">
    <source>
        <dbReference type="SAM" id="Phobius"/>
    </source>
</evidence>
<feature type="transmembrane region" description="Helical" evidence="14">
    <location>
        <begin position="7"/>
        <end position="28"/>
    </location>
</feature>
<feature type="binding site" description="axial binding residue" evidence="13">
    <location>
        <position position="495"/>
    </location>
    <ligand>
        <name>heme</name>
        <dbReference type="ChEBI" id="CHEBI:30413"/>
    </ligand>
    <ligandPart>
        <name>Fe</name>
        <dbReference type="ChEBI" id="CHEBI:18248"/>
    </ligandPart>
</feature>
<dbReference type="AlphaFoldDB" id="A0A8H6X4R0"/>
<evidence type="ECO:0000256" key="6">
    <source>
        <dbReference type="ARBA" id="ARBA00022692"/>
    </source>
</evidence>
<name>A0A8H6X4R0_9AGAR</name>
<dbReference type="EMBL" id="JACAZI010000026">
    <property type="protein sequence ID" value="KAF7334442.1"/>
    <property type="molecule type" value="Genomic_DNA"/>
</dbReference>
<dbReference type="GO" id="GO:0005506">
    <property type="term" value="F:iron ion binding"/>
    <property type="evidence" value="ECO:0007669"/>
    <property type="project" value="InterPro"/>
</dbReference>
<dbReference type="SUPFAM" id="SSF48264">
    <property type="entry name" value="Cytochrome P450"/>
    <property type="match status" value="1"/>
</dbReference>
<dbReference type="PRINTS" id="PR00463">
    <property type="entry name" value="EP450I"/>
</dbReference>
<dbReference type="PANTHER" id="PTHR24305:SF166">
    <property type="entry name" value="CYTOCHROME P450 12A4, MITOCHONDRIAL-RELATED"/>
    <property type="match status" value="1"/>
</dbReference>
<evidence type="ECO:0000256" key="1">
    <source>
        <dbReference type="ARBA" id="ARBA00001971"/>
    </source>
</evidence>
<dbReference type="InterPro" id="IPR002401">
    <property type="entry name" value="Cyt_P450_E_grp-I"/>
</dbReference>
<organism evidence="15 16">
    <name type="scientific">Mycena venus</name>
    <dbReference type="NCBI Taxonomy" id="2733690"/>
    <lineage>
        <taxon>Eukaryota</taxon>
        <taxon>Fungi</taxon>
        <taxon>Dikarya</taxon>
        <taxon>Basidiomycota</taxon>
        <taxon>Agaricomycotina</taxon>
        <taxon>Agaricomycetes</taxon>
        <taxon>Agaricomycetidae</taxon>
        <taxon>Agaricales</taxon>
        <taxon>Marasmiineae</taxon>
        <taxon>Mycenaceae</taxon>
        <taxon>Mycena</taxon>
    </lineage>
</organism>
<dbReference type="Proteomes" id="UP000620124">
    <property type="component" value="Unassembled WGS sequence"/>
</dbReference>
<dbReference type="Gene3D" id="1.10.630.10">
    <property type="entry name" value="Cytochrome P450"/>
    <property type="match status" value="1"/>
</dbReference>
<sequence>MYAILRLALPVFATAGAYVLLQVAQFLFRDLCSPLRKLVGPKSPSFVWGNVKEMEDDARITYRWRNTFGATFQFKGLFNVTRELYTIDTMAINHITKDNSIYQKLARNAKDGLLGVDGDAHRRQAGLLARELVSRANANLAETNYAFGSAQIHNLTEVFLEKSVEVIILDFAWMERNVTTLLKLRDVWTRKIGDECKPTRIDVFEWLSKATLDVIGQAGKFLCFDYHLDSLNPDRKPNDIHDSFNKLFHSPNVSRQTTLRMMQRSILLLRIVPLPGRKVFNDTRSKLFTLGNKLLVEGKAGINAAGGSKAVSGSRDLFSLVLRANMSTDISDDRRMSDDEVIGQFPTFFVAGHATTSSAISWALHALSKNQCAQAKLREELLTVATENPTLDELNSLQYLDSVSRTSFASLSWMISYPLATPCLDTQGRKLTSLPIRKGQRIRIPISDVNMDTTLWGDDAVEFRPERWQQIPKTAEAIPGVWGNMLTFLAGPYNCIGFRFALAEQKVLLFVLIRAFEFERARF</sequence>
<reference evidence="15" key="1">
    <citation type="submission" date="2020-05" db="EMBL/GenBank/DDBJ databases">
        <title>Mycena genomes resolve the evolution of fungal bioluminescence.</title>
        <authorList>
            <person name="Tsai I.J."/>
        </authorList>
    </citation>
    <scope>NUCLEOTIDE SEQUENCE</scope>
    <source>
        <strain evidence="15">CCC161011</strain>
    </source>
</reference>
<dbReference type="InterPro" id="IPR001128">
    <property type="entry name" value="Cyt_P450"/>
</dbReference>
<evidence type="ECO:0000256" key="2">
    <source>
        <dbReference type="ARBA" id="ARBA00004370"/>
    </source>
</evidence>
<evidence type="ECO:0000256" key="11">
    <source>
        <dbReference type="ARBA" id="ARBA00023033"/>
    </source>
</evidence>
<comment type="subcellular location">
    <subcellularLocation>
        <location evidence="2">Membrane</location>
    </subcellularLocation>
</comment>
<dbReference type="InterPro" id="IPR036396">
    <property type="entry name" value="Cyt_P450_sf"/>
</dbReference>
<accession>A0A8H6X4R0</accession>
<evidence type="ECO:0000256" key="10">
    <source>
        <dbReference type="ARBA" id="ARBA00023004"/>
    </source>
</evidence>